<dbReference type="SUPFAM" id="SSF48371">
    <property type="entry name" value="ARM repeat"/>
    <property type="match status" value="1"/>
</dbReference>
<reference evidence="5 6" key="1">
    <citation type="submission" date="2018-05" db="EMBL/GenBank/DDBJ databases">
        <title>Whole genome sequencing for identification of molecular markers to develop diagnostic detection tools for the regulated plant pathogen Lachnellula willkommii.</title>
        <authorList>
            <person name="Giroux E."/>
            <person name="Bilodeau G."/>
        </authorList>
    </citation>
    <scope>NUCLEOTIDE SEQUENCE [LARGE SCALE GENOMIC DNA]</scope>
    <source>
        <strain evidence="5 6">CBS 625.97</strain>
    </source>
</reference>
<feature type="compositionally biased region" description="Polar residues" evidence="3">
    <location>
        <begin position="178"/>
        <end position="201"/>
    </location>
</feature>
<gene>
    <name evidence="5" type="primary">TEL1_0</name>
    <name evidence="5" type="ORF">LCER1_G002813</name>
</gene>
<organism evidence="5 6">
    <name type="scientific">Lachnellula cervina</name>
    <dbReference type="NCBI Taxonomy" id="1316786"/>
    <lineage>
        <taxon>Eukaryota</taxon>
        <taxon>Fungi</taxon>
        <taxon>Dikarya</taxon>
        <taxon>Ascomycota</taxon>
        <taxon>Pezizomycotina</taxon>
        <taxon>Leotiomycetes</taxon>
        <taxon>Helotiales</taxon>
        <taxon>Lachnaceae</taxon>
        <taxon>Lachnellula</taxon>
    </lineage>
</organism>
<dbReference type="EMBL" id="QGMG01000357">
    <property type="protein sequence ID" value="TVY54279.1"/>
    <property type="molecule type" value="Genomic_DNA"/>
</dbReference>
<accession>A0A7D8Z105</accession>
<feature type="region of interest" description="Disordered" evidence="3">
    <location>
        <begin position="163"/>
        <end position="201"/>
    </location>
</feature>
<dbReference type="SMART" id="SM01342">
    <property type="entry name" value="TAN"/>
    <property type="match status" value="1"/>
</dbReference>
<dbReference type="InterPro" id="IPR016024">
    <property type="entry name" value="ARM-type_fold"/>
</dbReference>
<sequence>MGGLDSDSGEIKLSAVLDLKTLFDPNSPAKNVSVLGDKAYHKIYEVLFQAVISEKANLLSARKTTVASTTTRLTACADAVRIVVKAGASKIKLKTIEAIVDHITQTLPTADNEYCQPLAQHYLKALSILFEHTPNAERLKNSAWYEVIDFCVQGIDQYLNGHHRGPSSSARSFPGTHLSASTAKSSTSNGHSQTRSSSMSRQNVEDLLQTVCLLVSPSGAPIAERFREVMDIAVRFLQTQGNSVSQVHQLAFSIVNAVLSYTCTDQTSFSQIVAQDIVPVILRFWQGKTIAKDEMLNSVRDEMLMFIFAVYLHLERSVMDEESHETLTILEDLSDAIKADYTRRSDRDQLQLDDLEMVDLGAETSSASPFSLHVFRLRPHNIRAERNWGNLQAISILERVVSLGHQKSSLAGKNEDRNIDQHPRKRQRIAQSSDRIFFSLKSENEKSRASILQALPFILHDYQFSAAVLEEFLDELRSCAADKRGNVASWALLAIARHKAAPEISSLHWIGVWHLGTRLLTFSNTCRAAALQLHTILAKNLVEYHNVGEDVNSMITAAESSGPVVLSDSAISLIAHLLNVRVTEVPGANLATSNHIIRWLFARWNPGTHIHPH</sequence>
<dbReference type="GO" id="GO:0004674">
    <property type="term" value="F:protein serine/threonine kinase activity"/>
    <property type="evidence" value="ECO:0007669"/>
    <property type="project" value="InterPro"/>
</dbReference>
<dbReference type="AlphaFoldDB" id="A0A7D8Z105"/>
<keyword evidence="5" id="KW-0418">Kinase</keyword>
<dbReference type="InterPro" id="IPR021668">
    <property type="entry name" value="TAN"/>
</dbReference>
<protein>
    <submittedName>
        <fullName evidence="5">Serine/threonine-protein kinase TEL1</fullName>
    </submittedName>
</protein>
<name>A0A7D8Z105_9HELO</name>
<evidence type="ECO:0000256" key="3">
    <source>
        <dbReference type="SAM" id="MobiDB-lite"/>
    </source>
</evidence>
<evidence type="ECO:0000256" key="2">
    <source>
        <dbReference type="ARBA" id="ARBA00025079"/>
    </source>
</evidence>
<comment type="function">
    <text evidence="2">Serine/threonine protein kinase which activates checkpoint signaling upon genotoxic stresses such as ionizing radiation (IR), ultraviolet light (UV), or DNA replication stalling, thereby acting as a DNA damage sensor. Recognizes the substrate consensus sequence [ST]-Q. Phosphorylates histone H2A to form H2AS128ph (gamma-H2A) at sites of DNA damage, involved in the regulation of DNA damage response mechanism. Required for the control of telomere length and genome stability.</text>
</comment>
<evidence type="ECO:0000313" key="5">
    <source>
        <dbReference type="EMBL" id="TVY54279.1"/>
    </source>
</evidence>
<feature type="domain" description="Telomere-length maintenance and DNA damage repair" evidence="4">
    <location>
        <begin position="8"/>
        <end position="146"/>
    </location>
</feature>
<feature type="region of interest" description="Disordered" evidence="3">
    <location>
        <begin position="408"/>
        <end position="428"/>
    </location>
</feature>
<evidence type="ECO:0000313" key="6">
    <source>
        <dbReference type="Proteomes" id="UP000481288"/>
    </source>
</evidence>
<keyword evidence="6" id="KW-1185">Reference proteome</keyword>
<proteinExistence type="predicted"/>
<evidence type="ECO:0000259" key="4">
    <source>
        <dbReference type="SMART" id="SM01342"/>
    </source>
</evidence>
<comment type="subunit">
    <text evidence="1">Associates with DNA double-strand breaks.</text>
</comment>
<keyword evidence="5" id="KW-0808">Transferase</keyword>
<dbReference type="OrthoDB" id="3538254at2759"/>
<feature type="compositionally biased region" description="Basic and acidic residues" evidence="3">
    <location>
        <begin position="413"/>
        <end position="422"/>
    </location>
</feature>
<comment type="caution">
    <text evidence="5">The sequence shown here is derived from an EMBL/GenBank/DDBJ whole genome shotgun (WGS) entry which is preliminary data.</text>
</comment>
<dbReference type="Pfam" id="PF11640">
    <property type="entry name" value="TAN"/>
    <property type="match status" value="1"/>
</dbReference>
<evidence type="ECO:0000256" key="1">
    <source>
        <dbReference type="ARBA" id="ARBA00011370"/>
    </source>
</evidence>
<dbReference type="Proteomes" id="UP000481288">
    <property type="component" value="Unassembled WGS sequence"/>
</dbReference>